<dbReference type="EMBL" id="ABWP01000022">
    <property type="protein sequence ID" value="EEA85762.1"/>
    <property type="molecule type" value="Genomic_DNA"/>
</dbReference>
<dbReference type="SMART" id="SM00422">
    <property type="entry name" value="HTH_MERR"/>
    <property type="match status" value="1"/>
</dbReference>
<dbReference type="PANTHER" id="PTHR30204">
    <property type="entry name" value="REDOX-CYCLING DRUG-SENSING TRANSCRIPTIONAL ACTIVATOR SOXR"/>
    <property type="match status" value="1"/>
</dbReference>
<dbReference type="Pfam" id="PF06445">
    <property type="entry name" value="GyrI-like"/>
    <property type="match status" value="1"/>
</dbReference>
<dbReference type="SMART" id="SM00871">
    <property type="entry name" value="AraC_E_bind"/>
    <property type="match status" value="1"/>
</dbReference>
<evidence type="ECO:0000313" key="3">
    <source>
        <dbReference type="EMBL" id="EEA85762.1"/>
    </source>
</evidence>
<dbReference type="eggNOG" id="COG0789">
    <property type="taxonomic scope" value="Bacteria"/>
</dbReference>
<dbReference type="Gene3D" id="1.10.1660.10">
    <property type="match status" value="1"/>
</dbReference>
<dbReference type="RefSeq" id="WP_006439505.1">
    <property type="nucleotide sequence ID" value="NZ_DS995355.1"/>
</dbReference>
<reference evidence="3 4" key="2">
    <citation type="submission" date="2008-10" db="EMBL/GenBank/DDBJ databases">
        <title>Draft genome sequence of Clostridium hiranonis (DSM 13275).</title>
        <authorList>
            <person name="Sudarsanam P."/>
            <person name="Ley R."/>
            <person name="Guruge J."/>
            <person name="Turnbaugh P.J."/>
            <person name="Mahowald M."/>
            <person name="Liep D."/>
            <person name="Gordon J."/>
        </authorList>
    </citation>
    <scope>NUCLEOTIDE SEQUENCE [LARGE SCALE GENOMIC DNA]</scope>
    <source>
        <strain evidence="3 4">DSM 13275</strain>
    </source>
</reference>
<name>B6FXH7_PEPHT</name>
<proteinExistence type="predicted"/>
<feature type="domain" description="HTH merR-type" evidence="2">
    <location>
        <begin position="6"/>
        <end position="75"/>
    </location>
</feature>
<keyword evidence="4" id="KW-1185">Reference proteome</keyword>
<dbReference type="PANTHER" id="PTHR30204:SF85">
    <property type="entry name" value="MULTIDRUG-EFFLUX TRANSPORTER 2 REGULATOR"/>
    <property type="match status" value="1"/>
</dbReference>
<dbReference type="PROSITE" id="PS50937">
    <property type="entry name" value="HTH_MERR_2"/>
    <property type="match status" value="1"/>
</dbReference>
<dbReference type="InterPro" id="IPR029442">
    <property type="entry name" value="GyrI-like"/>
</dbReference>
<dbReference type="Pfam" id="PF13411">
    <property type="entry name" value="MerR_1"/>
    <property type="match status" value="1"/>
</dbReference>
<organism evidence="3 4">
    <name type="scientific">Peptacetobacter hiranonis (strain DSM 13275 / JCM 10541 / KCTC 15199 / TO-931)</name>
    <name type="common">Clostridium hiranonis</name>
    <dbReference type="NCBI Taxonomy" id="500633"/>
    <lineage>
        <taxon>Bacteria</taxon>
        <taxon>Bacillati</taxon>
        <taxon>Bacillota</taxon>
        <taxon>Clostridia</taxon>
        <taxon>Peptostreptococcales</taxon>
        <taxon>Peptostreptococcaceae</taxon>
        <taxon>Peptacetobacter</taxon>
    </lineage>
</organism>
<dbReference type="AlphaFoldDB" id="B6FXH7"/>
<dbReference type="GO" id="GO:0003700">
    <property type="term" value="F:DNA-binding transcription factor activity"/>
    <property type="evidence" value="ECO:0007669"/>
    <property type="project" value="InterPro"/>
</dbReference>
<dbReference type="OrthoDB" id="9773308at2"/>
<evidence type="ECO:0000256" key="1">
    <source>
        <dbReference type="ARBA" id="ARBA00023125"/>
    </source>
</evidence>
<dbReference type="InterPro" id="IPR000551">
    <property type="entry name" value="MerR-type_HTH_dom"/>
</dbReference>
<accession>B6FXH7</accession>
<dbReference type="GO" id="GO:0003677">
    <property type="term" value="F:DNA binding"/>
    <property type="evidence" value="ECO:0007669"/>
    <property type="project" value="UniProtKB-KW"/>
</dbReference>
<dbReference type="InterPro" id="IPR009061">
    <property type="entry name" value="DNA-bd_dom_put_sf"/>
</dbReference>
<dbReference type="STRING" id="500633.CLOHIR_00576"/>
<dbReference type="InterPro" id="IPR011256">
    <property type="entry name" value="Reg_factor_effector_dom_sf"/>
</dbReference>
<dbReference type="Gene3D" id="3.20.80.10">
    <property type="entry name" value="Regulatory factor, effector binding domain"/>
    <property type="match status" value="1"/>
</dbReference>
<dbReference type="Proteomes" id="UP000003178">
    <property type="component" value="Unassembled WGS sequence"/>
</dbReference>
<protein>
    <submittedName>
        <fullName evidence="3">Multidrug-efflux transporter 2 regulator</fullName>
    </submittedName>
</protein>
<comment type="caution">
    <text evidence="3">The sequence shown here is derived from an EMBL/GenBank/DDBJ whole genome shotgun (WGS) entry which is preliminary data.</text>
</comment>
<dbReference type="SUPFAM" id="SSF55136">
    <property type="entry name" value="Probable bacterial effector-binding domain"/>
    <property type="match status" value="1"/>
</dbReference>
<dbReference type="eggNOG" id="COG4978">
    <property type="taxonomic scope" value="Bacteria"/>
</dbReference>
<dbReference type="HOGENOM" id="CLU_065103_0_2_9"/>
<reference evidence="3 4" key="1">
    <citation type="submission" date="2008-09" db="EMBL/GenBank/DDBJ databases">
        <authorList>
            <person name="Fulton L."/>
            <person name="Clifton S."/>
            <person name="Fulton B."/>
            <person name="Xu J."/>
            <person name="Minx P."/>
            <person name="Pepin K.H."/>
            <person name="Johnson M."/>
            <person name="Thiruvilangam P."/>
            <person name="Bhonagiri V."/>
            <person name="Nash W.E."/>
            <person name="Mardis E.R."/>
            <person name="Wilson R.K."/>
        </authorList>
    </citation>
    <scope>NUCLEOTIDE SEQUENCE [LARGE SCALE GENOMIC DNA]</scope>
    <source>
        <strain evidence="3 4">DSM 13275</strain>
    </source>
</reference>
<dbReference type="InterPro" id="IPR047057">
    <property type="entry name" value="MerR_fam"/>
</dbReference>
<keyword evidence="1" id="KW-0238">DNA-binding</keyword>
<dbReference type="SUPFAM" id="SSF46955">
    <property type="entry name" value="Putative DNA-binding domain"/>
    <property type="match status" value="1"/>
</dbReference>
<sequence>MSKEKFLTTGEFAALCDVPKHVLFYYDEIDLFKPAFCDEKGYRYYSYFQYDTFMMINTLKTLKMSLDDIKIYMEKRNPDIFMDLLNEKEKEINKTIKHLKKLKKHIEVQKFVAEAGMEYSRPEYKEENIFIEELDEVNLLLSGNSNDAINTSFSEFVIEYAKFLKSNNLSAHQKIGTMFQSDLLKLTDTNTNSEFTYLYTYTNKKKGKNIYTRKKGKYLSGIHIGPYEKLDETYKSILDYVDENNIKLGKFVYEEYLITDLSVSDPEQYVTKIIFEIKE</sequence>
<dbReference type="InterPro" id="IPR010499">
    <property type="entry name" value="AraC_E-bd"/>
</dbReference>
<gene>
    <name evidence="3" type="primary">bltR</name>
    <name evidence="3" type="ORF">CLOHIR_00576</name>
</gene>
<evidence type="ECO:0000313" key="4">
    <source>
        <dbReference type="Proteomes" id="UP000003178"/>
    </source>
</evidence>
<evidence type="ECO:0000259" key="2">
    <source>
        <dbReference type="PROSITE" id="PS50937"/>
    </source>
</evidence>